<dbReference type="RefSeq" id="WP_243302865.1">
    <property type="nucleotide sequence ID" value="NZ_JALGBI010000001.1"/>
</dbReference>
<dbReference type="Proteomes" id="UP001139447">
    <property type="component" value="Unassembled WGS sequence"/>
</dbReference>
<dbReference type="InterPro" id="IPR006059">
    <property type="entry name" value="SBP"/>
</dbReference>
<organism evidence="6 7">
    <name type="scientific">Variovorax terrae</name>
    <dbReference type="NCBI Taxonomy" id="2923278"/>
    <lineage>
        <taxon>Bacteria</taxon>
        <taxon>Pseudomonadati</taxon>
        <taxon>Pseudomonadota</taxon>
        <taxon>Betaproteobacteria</taxon>
        <taxon>Burkholderiales</taxon>
        <taxon>Comamonadaceae</taxon>
        <taxon>Variovorax</taxon>
    </lineage>
</organism>
<dbReference type="PANTHER" id="PTHR30006">
    <property type="entry name" value="THIAMINE-BINDING PERIPLASMIC PROTEIN-RELATED"/>
    <property type="match status" value="1"/>
</dbReference>
<dbReference type="CDD" id="cd13589">
    <property type="entry name" value="PBP2_polyamine_RpCGA009"/>
    <property type="match status" value="1"/>
</dbReference>
<gene>
    <name evidence="6" type="ORF">MMF98_00450</name>
</gene>
<dbReference type="Pfam" id="PF13416">
    <property type="entry name" value="SBP_bac_8"/>
    <property type="match status" value="1"/>
</dbReference>
<keyword evidence="7" id="KW-1185">Reference proteome</keyword>
<protein>
    <submittedName>
        <fullName evidence="6">Polyamine ABC transporter substrate-binding protein</fullName>
    </submittedName>
</protein>
<comment type="subcellular location">
    <subcellularLocation>
        <location evidence="1">Periplasm</location>
    </subcellularLocation>
</comment>
<evidence type="ECO:0000313" key="6">
    <source>
        <dbReference type="EMBL" id="MCJ0761674.1"/>
    </source>
</evidence>
<evidence type="ECO:0000256" key="1">
    <source>
        <dbReference type="ARBA" id="ARBA00004418"/>
    </source>
</evidence>
<keyword evidence="4" id="KW-0732">Signal</keyword>
<dbReference type="AlphaFoldDB" id="A0A9X2AKZ1"/>
<evidence type="ECO:0000256" key="5">
    <source>
        <dbReference type="ARBA" id="ARBA00022764"/>
    </source>
</evidence>
<keyword evidence="5" id="KW-0574">Periplasm</keyword>
<keyword evidence="3" id="KW-0813">Transport</keyword>
<sequence length="360" mass="39976">MIRMIANRGAVALIVGFGLALCAVAQTRQLAIIAGGGVLGEGVTKAFVEPFEKETGIKVRVIRDQVSTAKYMLQKESGNIDFDLAGNTGAGSIPLARQGVLETIDYSKLDKALMARLPAEAKKPWGVQYFNYAFVLGLDAARFPAGKPAPSNWAEFWDVKKFPGTRTLQNAELGIQGPLEEALLADGVPMDKLYPLDVDRAFRSLDRIKPSIRKWWKVGSEQMQLFQSGGVAMGMGFDGRFIALTQANKPVRIVWNQAKTISLYWTIPKGSKNLKEAYEFISFATRPDRQAEFAKLTGYAPANPDAFQHIPKELAEQMVTYPDNSKLAYQMNQEWYSEIGADGKTNADRIAQRWNEWITK</sequence>
<evidence type="ECO:0000256" key="2">
    <source>
        <dbReference type="ARBA" id="ARBA00008520"/>
    </source>
</evidence>
<evidence type="ECO:0000256" key="4">
    <source>
        <dbReference type="ARBA" id="ARBA00022729"/>
    </source>
</evidence>
<dbReference type="Gene3D" id="3.40.190.10">
    <property type="entry name" value="Periplasmic binding protein-like II"/>
    <property type="match status" value="2"/>
</dbReference>
<proteinExistence type="inferred from homology"/>
<dbReference type="GO" id="GO:0030976">
    <property type="term" value="F:thiamine pyrophosphate binding"/>
    <property type="evidence" value="ECO:0007669"/>
    <property type="project" value="TreeGrafter"/>
</dbReference>
<reference evidence="6" key="1">
    <citation type="submission" date="2022-03" db="EMBL/GenBank/DDBJ databases">
        <authorList>
            <person name="Woo C.Y."/>
        </authorList>
    </citation>
    <scope>NUCLEOTIDE SEQUENCE</scope>
    <source>
        <strain evidence="6">CYS-02</strain>
    </source>
</reference>
<dbReference type="PANTHER" id="PTHR30006:SF3">
    <property type="entry name" value="THIAMINE-BINDING PERIPLASMIC PROTEIN"/>
    <property type="match status" value="1"/>
</dbReference>
<dbReference type="GO" id="GO:0015888">
    <property type="term" value="P:thiamine transport"/>
    <property type="evidence" value="ECO:0007669"/>
    <property type="project" value="TreeGrafter"/>
</dbReference>
<dbReference type="GO" id="GO:0030975">
    <property type="term" value="F:thiamine binding"/>
    <property type="evidence" value="ECO:0007669"/>
    <property type="project" value="TreeGrafter"/>
</dbReference>
<name>A0A9X2AKZ1_9BURK</name>
<dbReference type="EMBL" id="JALGBI010000001">
    <property type="protein sequence ID" value="MCJ0761674.1"/>
    <property type="molecule type" value="Genomic_DNA"/>
</dbReference>
<evidence type="ECO:0000256" key="3">
    <source>
        <dbReference type="ARBA" id="ARBA00022448"/>
    </source>
</evidence>
<comment type="similarity">
    <text evidence="2">Belongs to the bacterial solute-binding protein 1 family.</text>
</comment>
<accession>A0A9X2AKZ1</accession>
<dbReference type="SUPFAM" id="SSF53850">
    <property type="entry name" value="Periplasmic binding protein-like II"/>
    <property type="match status" value="1"/>
</dbReference>
<evidence type="ECO:0000313" key="7">
    <source>
        <dbReference type="Proteomes" id="UP001139447"/>
    </source>
</evidence>
<comment type="caution">
    <text evidence="6">The sequence shown here is derived from an EMBL/GenBank/DDBJ whole genome shotgun (WGS) entry which is preliminary data.</text>
</comment>
<dbReference type="GO" id="GO:0030288">
    <property type="term" value="C:outer membrane-bounded periplasmic space"/>
    <property type="evidence" value="ECO:0007669"/>
    <property type="project" value="TreeGrafter"/>
</dbReference>